<sequence>MNKQMIHTIMKFIRKEISEKQLRQALLKRSHHQ</sequence>
<name>F5L742_CALTT</name>
<organism evidence="1 2">
    <name type="scientific">Caldalkalibacillus thermarum (strain TA2.A1)</name>
    <dbReference type="NCBI Taxonomy" id="986075"/>
    <lineage>
        <taxon>Bacteria</taxon>
        <taxon>Bacillati</taxon>
        <taxon>Bacillota</taxon>
        <taxon>Bacilli</taxon>
        <taxon>Bacillales</taxon>
        <taxon>Bacillaceae</taxon>
        <taxon>Caldalkalibacillus</taxon>
    </lineage>
</organism>
<dbReference type="AlphaFoldDB" id="F5L742"/>
<protein>
    <submittedName>
        <fullName evidence="1">Uncharacterized protein</fullName>
    </submittedName>
</protein>
<comment type="caution">
    <text evidence="1">The sequence shown here is derived from an EMBL/GenBank/DDBJ whole genome shotgun (WGS) entry which is preliminary data.</text>
</comment>
<evidence type="ECO:0000313" key="1">
    <source>
        <dbReference type="EMBL" id="EGL82818.1"/>
    </source>
</evidence>
<dbReference type="Proteomes" id="UP000010716">
    <property type="component" value="Unassembled WGS sequence"/>
</dbReference>
<evidence type="ECO:0000313" key="2">
    <source>
        <dbReference type="Proteomes" id="UP000010716"/>
    </source>
</evidence>
<proteinExistence type="predicted"/>
<accession>F5L742</accession>
<reference evidence="1 2" key="1">
    <citation type="journal article" date="2011" name="J. Bacteriol.">
        <title>Draft genome sequence of the thermoalkaliphilic Caldalkalibacillus thermarum strain TA2.A1.</title>
        <authorList>
            <person name="Kalamorz F."/>
            <person name="Keis S."/>
            <person name="McMillan D.G."/>
            <person name="Olsson K."/>
            <person name="Stanton J.A."/>
            <person name="Stockwell P."/>
            <person name="Black M.A."/>
            <person name="Klingeman D.M."/>
            <person name="Land M.L."/>
            <person name="Han C.S."/>
            <person name="Martin S.L."/>
            <person name="Becher S.A."/>
            <person name="Peddie C.J."/>
            <person name="Morgan H.W."/>
            <person name="Matthies D."/>
            <person name="Preiss L."/>
            <person name="Meier T."/>
            <person name="Brown S.D."/>
            <person name="Cook G.M."/>
        </authorList>
    </citation>
    <scope>NUCLEOTIDE SEQUENCE [LARGE SCALE GENOMIC DNA]</scope>
    <source>
        <strain evidence="1 2">TA2.A1</strain>
    </source>
</reference>
<gene>
    <name evidence="1" type="ORF">CathTA2_1642</name>
</gene>
<dbReference type="EMBL" id="AFCE01000137">
    <property type="protein sequence ID" value="EGL82818.1"/>
    <property type="molecule type" value="Genomic_DNA"/>
</dbReference>